<sequence length="47" mass="5666">MLDLIRKGVSHFKRKVEIEASAYGRIRNTYYLAKKYWIIFVNSNERS</sequence>
<evidence type="ECO:0000313" key="1">
    <source>
        <dbReference type="EMBL" id="MBX71437.1"/>
    </source>
</evidence>
<proteinExistence type="predicted"/>
<organism evidence="1">
    <name type="scientific">Rhizophora mucronata</name>
    <name type="common">Asiatic mangrove</name>
    <dbReference type="NCBI Taxonomy" id="61149"/>
    <lineage>
        <taxon>Eukaryota</taxon>
        <taxon>Viridiplantae</taxon>
        <taxon>Streptophyta</taxon>
        <taxon>Embryophyta</taxon>
        <taxon>Tracheophyta</taxon>
        <taxon>Spermatophyta</taxon>
        <taxon>Magnoliopsida</taxon>
        <taxon>eudicotyledons</taxon>
        <taxon>Gunneridae</taxon>
        <taxon>Pentapetalae</taxon>
        <taxon>rosids</taxon>
        <taxon>fabids</taxon>
        <taxon>Malpighiales</taxon>
        <taxon>Rhizophoraceae</taxon>
        <taxon>Rhizophora</taxon>
    </lineage>
</organism>
<dbReference type="AlphaFoldDB" id="A0A2P2QWV8"/>
<name>A0A2P2QWV8_RHIMU</name>
<protein>
    <submittedName>
        <fullName evidence="1">Uncharacterized protein</fullName>
    </submittedName>
</protein>
<accession>A0A2P2QWV8</accession>
<reference evidence="1" key="1">
    <citation type="submission" date="2018-02" db="EMBL/GenBank/DDBJ databases">
        <title>Rhizophora mucronata_Transcriptome.</title>
        <authorList>
            <person name="Meera S.P."/>
            <person name="Sreeshan A."/>
            <person name="Augustine A."/>
        </authorList>
    </citation>
    <scope>NUCLEOTIDE SEQUENCE</scope>
    <source>
        <tissue evidence="1">Leaf</tissue>
    </source>
</reference>
<dbReference type="EMBL" id="GGEC01090953">
    <property type="protein sequence ID" value="MBX71437.1"/>
    <property type="molecule type" value="Transcribed_RNA"/>
</dbReference>